<organism evidence="1 2">
    <name type="scientific">Fontibacillus solani</name>
    <dbReference type="NCBI Taxonomy" id="1572857"/>
    <lineage>
        <taxon>Bacteria</taxon>
        <taxon>Bacillati</taxon>
        <taxon>Bacillota</taxon>
        <taxon>Bacilli</taxon>
        <taxon>Bacillales</taxon>
        <taxon>Paenibacillaceae</taxon>
        <taxon>Fontibacillus</taxon>
    </lineage>
</organism>
<gene>
    <name evidence="1" type="ORF">FHR92_004437</name>
</gene>
<reference evidence="1 2" key="1">
    <citation type="submission" date="2020-08" db="EMBL/GenBank/DDBJ databases">
        <title>Genomic Encyclopedia of Type Strains, Phase III (KMG-III): the genomes of soil and plant-associated and newly described type strains.</title>
        <authorList>
            <person name="Whitman W."/>
        </authorList>
    </citation>
    <scope>NUCLEOTIDE SEQUENCE [LARGE SCALE GENOMIC DNA]</scope>
    <source>
        <strain evidence="1 2">CECT 8693</strain>
    </source>
</reference>
<accession>A0A7W3SXI3</accession>
<name>A0A7W3SXI3_9BACL</name>
<sequence>MTQLNSIRYVSLAIVKQEQLLHLPNTFGKDIKDNDIASTFFVFTGFLVSTRQANHCVDEAEGTACPNENNYSFC</sequence>
<dbReference type="AlphaFoldDB" id="A0A7W3SXI3"/>
<evidence type="ECO:0000313" key="2">
    <source>
        <dbReference type="Proteomes" id="UP000567067"/>
    </source>
</evidence>
<dbReference type="RefSeq" id="WP_182539218.1">
    <property type="nucleotide sequence ID" value="NZ_JACJIP010000038.1"/>
</dbReference>
<keyword evidence="2" id="KW-1185">Reference proteome</keyword>
<dbReference type="EMBL" id="JACJIP010000038">
    <property type="protein sequence ID" value="MBA9087944.1"/>
    <property type="molecule type" value="Genomic_DNA"/>
</dbReference>
<evidence type="ECO:0000313" key="1">
    <source>
        <dbReference type="EMBL" id="MBA9087944.1"/>
    </source>
</evidence>
<comment type="caution">
    <text evidence="1">The sequence shown here is derived from an EMBL/GenBank/DDBJ whole genome shotgun (WGS) entry which is preliminary data.</text>
</comment>
<proteinExistence type="predicted"/>
<dbReference type="Proteomes" id="UP000567067">
    <property type="component" value="Unassembled WGS sequence"/>
</dbReference>
<protein>
    <submittedName>
        <fullName evidence="1">Uncharacterized protein</fullName>
    </submittedName>
</protein>